<evidence type="ECO:0000313" key="3">
    <source>
        <dbReference type="EMBL" id="URA10646.1"/>
    </source>
</evidence>
<reference evidence="3" key="1">
    <citation type="submission" date="2021-04" db="EMBL/GenBank/DDBJ databases">
        <authorList>
            <person name="Postec A."/>
        </authorList>
    </citation>
    <scope>NUCLEOTIDE SEQUENCE</scope>
    <source>
        <strain evidence="3">F1F22</strain>
    </source>
</reference>
<comment type="subcellular location">
    <subcellularLocation>
        <location evidence="2">Cytoplasm</location>
    </subcellularLocation>
</comment>
<dbReference type="GO" id="GO:0106026">
    <property type="term" value="F:Gly-tRNA(Ala) deacylase activity"/>
    <property type="evidence" value="ECO:0007669"/>
    <property type="project" value="UniProtKB-UniRule"/>
</dbReference>
<comment type="function">
    <text evidence="2">An aminoacyl-tRNA editing enzyme that deacylates mischarged D-aminoacyl-tRNAs. Also deacylates mischarged glycyl-tRNA(Ala), protecting cells against glycine mischarging by AlaRS. Acts via tRNA-based rather than protein-based catalysis; rejects L-amino acids rather than detecting D-amino acids in the active site. By recycling D-aminoacyl-tRNA to D-amino acids and free tRNA molecules, this enzyme counteracts the toxicity associated with the formation of D-aminoacyl-tRNA entities in vivo and helps enforce protein L-homochirality.</text>
</comment>
<dbReference type="Pfam" id="PF02580">
    <property type="entry name" value="Tyr_Deacylase"/>
    <property type="match status" value="1"/>
</dbReference>
<dbReference type="PANTHER" id="PTHR10472:SF5">
    <property type="entry name" value="D-AMINOACYL-TRNA DEACYLASE 1"/>
    <property type="match status" value="1"/>
</dbReference>
<accession>A0AAX3BEJ2</accession>
<evidence type="ECO:0000313" key="4">
    <source>
        <dbReference type="Proteomes" id="UP001056539"/>
    </source>
</evidence>
<reference evidence="3" key="2">
    <citation type="submission" date="2022-06" db="EMBL/GenBank/DDBJ databases">
        <title>Thermospira aquatica gen. nov., sp. nov.</title>
        <authorList>
            <person name="Ben Ali Gam Z."/>
            <person name="Labat M."/>
        </authorList>
    </citation>
    <scope>NUCLEOTIDE SEQUENCE</scope>
    <source>
        <strain evidence="3">F1F22</strain>
    </source>
</reference>
<keyword evidence="2" id="KW-0963">Cytoplasm</keyword>
<dbReference type="Gene3D" id="3.50.80.10">
    <property type="entry name" value="D-tyrosyl-tRNA(Tyr) deacylase"/>
    <property type="match status" value="1"/>
</dbReference>
<dbReference type="KEGG" id="taqu:KDW03_02240"/>
<dbReference type="SUPFAM" id="SSF69500">
    <property type="entry name" value="DTD-like"/>
    <property type="match status" value="1"/>
</dbReference>
<sequence>MRALLQRVLRGHVAVNGEIISKINKGYVILLGVGKNDTEKDADSLASKILDLRLFPDGEKENHLSIRDVGGELLVVSQFTLYGDVRKGRRPSFDQAMPGPEAKKLYEFFVERLRKSGLTVATGVFGAMMEVELVNWGPYTIWIETP</sequence>
<evidence type="ECO:0000256" key="2">
    <source>
        <dbReference type="HAMAP-Rule" id="MF_00518"/>
    </source>
</evidence>
<dbReference type="EC" id="3.1.1.96" evidence="2"/>
<comment type="similarity">
    <text evidence="1 2">Belongs to the DTD family.</text>
</comment>
<dbReference type="AlphaFoldDB" id="A0AAX3BEJ2"/>
<dbReference type="FunFam" id="3.50.80.10:FF:000001">
    <property type="entry name" value="D-aminoacyl-tRNA deacylase"/>
    <property type="match status" value="1"/>
</dbReference>
<dbReference type="InterPro" id="IPR003732">
    <property type="entry name" value="Daa-tRNA_deacyls_DTD"/>
</dbReference>
<keyword evidence="2 3" id="KW-0378">Hydrolase</keyword>
<dbReference type="NCBIfam" id="TIGR00256">
    <property type="entry name" value="D-aminoacyl-tRNA deacylase"/>
    <property type="match status" value="1"/>
</dbReference>
<organism evidence="3 4">
    <name type="scientific">Thermospira aquatica</name>
    <dbReference type="NCBI Taxonomy" id="2828656"/>
    <lineage>
        <taxon>Bacteria</taxon>
        <taxon>Pseudomonadati</taxon>
        <taxon>Spirochaetota</taxon>
        <taxon>Spirochaetia</taxon>
        <taxon>Brevinematales</taxon>
        <taxon>Thermospiraceae</taxon>
        <taxon>Thermospira</taxon>
    </lineage>
</organism>
<dbReference type="RefSeq" id="WP_271435772.1">
    <property type="nucleotide sequence ID" value="NZ_CP073355.1"/>
</dbReference>
<keyword evidence="2" id="KW-0820">tRNA-binding</keyword>
<comment type="subunit">
    <text evidence="2">Homodimer.</text>
</comment>
<dbReference type="CDD" id="cd00563">
    <property type="entry name" value="Dtyr_deacylase"/>
    <property type="match status" value="1"/>
</dbReference>
<dbReference type="GO" id="GO:0000049">
    <property type="term" value="F:tRNA binding"/>
    <property type="evidence" value="ECO:0007669"/>
    <property type="project" value="UniProtKB-UniRule"/>
</dbReference>
<feature type="short sequence motif" description="Gly-cisPro motif, important for rejection of L-amino acids" evidence="2">
    <location>
        <begin position="137"/>
        <end position="138"/>
    </location>
</feature>
<keyword evidence="4" id="KW-1185">Reference proteome</keyword>
<dbReference type="HAMAP" id="MF_00518">
    <property type="entry name" value="Deacylase_Dtd"/>
    <property type="match status" value="1"/>
</dbReference>
<dbReference type="GO" id="GO:0005737">
    <property type="term" value="C:cytoplasm"/>
    <property type="evidence" value="ECO:0007669"/>
    <property type="project" value="UniProtKB-SubCell"/>
</dbReference>
<dbReference type="InterPro" id="IPR023509">
    <property type="entry name" value="DTD-like_sf"/>
</dbReference>
<keyword evidence="2" id="KW-0694">RNA-binding</keyword>
<dbReference type="EC" id="3.1.1.-" evidence="2"/>
<dbReference type="PANTHER" id="PTHR10472">
    <property type="entry name" value="D-TYROSYL-TRNA TYR DEACYLASE"/>
    <property type="match status" value="1"/>
</dbReference>
<dbReference type="GO" id="GO:0019478">
    <property type="term" value="P:D-amino acid catabolic process"/>
    <property type="evidence" value="ECO:0007669"/>
    <property type="project" value="UniProtKB-UniRule"/>
</dbReference>
<comment type="domain">
    <text evidence="2">A Gly-cisPro motif from one monomer fits into the active site of the other monomer to allow specific chiral rejection of L-amino acids.</text>
</comment>
<protein>
    <recommendedName>
        <fullName evidence="2">D-aminoacyl-tRNA deacylase</fullName>
        <shortName evidence="2">DTD</shortName>
        <ecNumber evidence="2">3.1.1.96</ecNumber>
    </recommendedName>
    <alternativeName>
        <fullName evidence="2">Gly-tRNA(Ala) deacylase</fullName>
        <ecNumber evidence="2">3.1.1.-</ecNumber>
    </alternativeName>
</protein>
<dbReference type="GO" id="GO:0043908">
    <property type="term" value="F:Ser(Gly)-tRNA(Ala) hydrolase activity"/>
    <property type="evidence" value="ECO:0007669"/>
    <property type="project" value="UniProtKB-UniRule"/>
</dbReference>
<proteinExistence type="inferred from homology"/>
<comment type="catalytic activity">
    <reaction evidence="2">
        <text>a D-aminoacyl-tRNA + H2O = a tRNA + a D-alpha-amino acid + H(+)</text>
        <dbReference type="Rhea" id="RHEA:13953"/>
        <dbReference type="Rhea" id="RHEA-COMP:10123"/>
        <dbReference type="Rhea" id="RHEA-COMP:10124"/>
        <dbReference type="ChEBI" id="CHEBI:15377"/>
        <dbReference type="ChEBI" id="CHEBI:15378"/>
        <dbReference type="ChEBI" id="CHEBI:59871"/>
        <dbReference type="ChEBI" id="CHEBI:78442"/>
        <dbReference type="ChEBI" id="CHEBI:79333"/>
        <dbReference type="EC" id="3.1.1.96"/>
    </reaction>
</comment>
<dbReference type="Proteomes" id="UP001056539">
    <property type="component" value="Chromosome"/>
</dbReference>
<evidence type="ECO:0000256" key="1">
    <source>
        <dbReference type="ARBA" id="ARBA00009673"/>
    </source>
</evidence>
<dbReference type="EMBL" id="CP073355">
    <property type="protein sequence ID" value="URA10646.1"/>
    <property type="molecule type" value="Genomic_DNA"/>
</dbReference>
<dbReference type="GO" id="GO:0051500">
    <property type="term" value="F:D-tyrosyl-tRNA(Tyr) deacylase activity"/>
    <property type="evidence" value="ECO:0007669"/>
    <property type="project" value="TreeGrafter"/>
</dbReference>
<name>A0AAX3BEJ2_9SPIR</name>
<gene>
    <name evidence="2 3" type="primary">dtd</name>
    <name evidence="3" type="ORF">KDW03_02240</name>
</gene>
<comment type="catalytic activity">
    <reaction evidence="2">
        <text>glycyl-tRNA(Ala) + H2O = tRNA(Ala) + glycine + H(+)</text>
        <dbReference type="Rhea" id="RHEA:53744"/>
        <dbReference type="Rhea" id="RHEA-COMP:9657"/>
        <dbReference type="Rhea" id="RHEA-COMP:13640"/>
        <dbReference type="ChEBI" id="CHEBI:15377"/>
        <dbReference type="ChEBI" id="CHEBI:15378"/>
        <dbReference type="ChEBI" id="CHEBI:57305"/>
        <dbReference type="ChEBI" id="CHEBI:78442"/>
        <dbReference type="ChEBI" id="CHEBI:78522"/>
    </reaction>
</comment>